<protein>
    <submittedName>
        <fullName evidence="2">Uncharacterized protein</fullName>
    </submittedName>
</protein>
<accession>A0A8R7U0S4</accession>
<reference evidence="2" key="2">
    <citation type="submission" date="2018-03" db="EMBL/GenBank/DDBJ databases">
        <title>The Triticum urartu genome reveals the dynamic nature of wheat genome evolution.</title>
        <authorList>
            <person name="Ling H."/>
            <person name="Ma B."/>
            <person name="Shi X."/>
            <person name="Liu H."/>
            <person name="Dong L."/>
            <person name="Sun H."/>
            <person name="Cao Y."/>
            <person name="Gao Q."/>
            <person name="Zheng S."/>
            <person name="Li Y."/>
            <person name="Yu Y."/>
            <person name="Du H."/>
            <person name="Qi M."/>
            <person name="Li Y."/>
            <person name="Yu H."/>
            <person name="Cui Y."/>
            <person name="Wang N."/>
            <person name="Chen C."/>
            <person name="Wu H."/>
            <person name="Zhao Y."/>
            <person name="Zhang J."/>
            <person name="Li Y."/>
            <person name="Zhou W."/>
            <person name="Zhang B."/>
            <person name="Hu W."/>
            <person name="Eijk M."/>
            <person name="Tang J."/>
            <person name="Witsenboer H."/>
            <person name="Zhao S."/>
            <person name="Li Z."/>
            <person name="Zhang A."/>
            <person name="Wang D."/>
            <person name="Liang C."/>
        </authorList>
    </citation>
    <scope>NUCLEOTIDE SEQUENCE [LARGE SCALE GENOMIC DNA]</scope>
    <source>
        <strain evidence="2">cv. G1812</strain>
    </source>
</reference>
<feature type="region of interest" description="Disordered" evidence="1">
    <location>
        <begin position="1"/>
        <end position="27"/>
    </location>
</feature>
<keyword evidence="3" id="KW-1185">Reference proteome</keyword>
<dbReference type="Gramene" id="TuG1812G0300005014.01.T01">
    <property type="protein sequence ID" value="TuG1812G0300005014.01.T01"/>
    <property type="gene ID" value="TuG1812G0300005014.01"/>
</dbReference>
<organism evidence="2 3">
    <name type="scientific">Triticum urartu</name>
    <name type="common">Red wild einkorn</name>
    <name type="synonym">Crithodium urartu</name>
    <dbReference type="NCBI Taxonomy" id="4572"/>
    <lineage>
        <taxon>Eukaryota</taxon>
        <taxon>Viridiplantae</taxon>
        <taxon>Streptophyta</taxon>
        <taxon>Embryophyta</taxon>
        <taxon>Tracheophyta</taxon>
        <taxon>Spermatophyta</taxon>
        <taxon>Magnoliopsida</taxon>
        <taxon>Liliopsida</taxon>
        <taxon>Poales</taxon>
        <taxon>Poaceae</taxon>
        <taxon>BOP clade</taxon>
        <taxon>Pooideae</taxon>
        <taxon>Triticodae</taxon>
        <taxon>Triticeae</taxon>
        <taxon>Triticinae</taxon>
        <taxon>Triticum</taxon>
    </lineage>
</organism>
<reference evidence="3" key="1">
    <citation type="journal article" date="2013" name="Nature">
        <title>Draft genome of the wheat A-genome progenitor Triticum urartu.</title>
        <authorList>
            <person name="Ling H.Q."/>
            <person name="Zhao S."/>
            <person name="Liu D."/>
            <person name="Wang J."/>
            <person name="Sun H."/>
            <person name="Zhang C."/>
            <person name="Fan H."/>
            <person name="Li D."/>
            <person name="Dong L."/>
            <person name="Tao Y."/>
            <person name="Gao C."/>
            <person name="Wu H."/>
            <person name="Li Y."/>
            <person name="Cui Y."/>
            <person name="Guo X."/>
            <person name="Zheng S."/>
            <person name="Wang B."/>
            <person name="Yu K."/>
            <person name="Liang Q."/>
            <person name="Yang W."/>
            <person name="Lou X."/>
            <person name="Chen J."/>
            <person name="Feng M."/>
            <person name="Jian J."/>
            <person name="Zhang X."/>
            <person name="Luo G."/>
            <person name="Jiang Y."/>
            <person name="Liu J."/>
            <person name="Wang Z."/>
            <person name="Sha Y."/>
            <person name="Zhang B."/>
            <person name="Wu H."/>
            <person name="Tang D."/>
            <person name="Shen Q."/>
            <person name="Xue P."/>
            <person name="Zou S."/>
            <person name="Wang X."/>
            <person name="Liu X."/>
            <person name="Wang F."/>
            <person name="Yang Y."/>
            <person name="An X."/>
            <person name="Dong Z."/>
            <person name="Zhang K."/>
            <person name="Zhang X."/>
            <person name="Luo M.C."/>
            <person name="Dvorak J."/>
            <person name="Tong Y."/>
            <person name="Wang J."/>
            <person name="Yang H."/>
            <person name="Li Z."/>
            <person name="Wang D."/>
            <person name="Zhang A."/>
            <person name="Wang J."/>
        </authorList>
    </citation>
    <scope>NUCLEOTIDE SEQUENCE</scope>
    <source>
        <strain evidence="3">cv. G1812</strain>
    </source>
</reference>
<dbReference type="Proteomes" id="UP000015106">
    <property type="component" value="Chromosome 3"/>
</dbReference>
<dbReference type="EnsemblPlants" id="TuG1812G0300005014.01.T01">
    <property type="protein sequence ID" value="TuG1812G0300005014.01.T01"/>
    <property type="gene ID" value="TuG1812G0300005014.01"/>
</dbReference>
<name>A0A8R7U0S4_TRIUA</name>
<proteinExistence type="predicted"/>
<evidence type="ECO:0000313" key="2">
    <source>
        <dbReference type="EnsemblPlants" id="TuG1812G0300005014.01.T01"/>
    </source>
</evidence>
<sequence>MGSVGPHRRAEPDGPSSTSRTRQRVGPRQRCFLSHGLRFWIWQRDGLFTDVTPPATSTPSCRCPNASSPPSLQLCGISGLDTPALKLWPMHPNISNSVVTKVSPRTAMHVVWANTLDSFL</sequence>
<evidence type="ECO:0000256" key="1">
    <source>
        <dbReference type="SAM" id="MobiDB-lite"/>
    </source>
</evidence>
<reference evidence="2" key="3">
    <citation type="submission" date="2022-06" db="UniProtKB">
        <authorList>
            <consortium name="EnsemblPlants"/>
        </authorList>
    </citation>
    <scope>IDENTIFICATION</scope>
</reference>
<evidence type="ECO:0000313" key="3">
    <source>
        <dbReference type="Proteomes" id="UP000015106"/>
    </source>
</evidence>
<dbReference type="AlphaFoldDB" id="A0A8R7U0S4"/>